<feature type="compositionally biased region" description="Acidic residues" evidence="1">
    <location>
        <begin position="170"/>
        <end position="180"/>
    </location>
</feature>
<dbReference type="PANTHER" id="PTHR39441">
    <property type="entry name" value="DUF2252 DOMAIN-CONTAINING PROTEIN"/>
    <property type="match status" value="1"/>
</dbReference>
<feature type="region of interest" description="Disordered" evidence="1">
    <location>
        <begin position="1"/>
        <end position="63"/>
    </location>
</feature>
<organism evidence="2 3">
    <name type="scientific">Discostella pseudostelligera</name>
    <dbReference type="NCBI Taxonomy" id="259834"/>
    <lineage>
        <taxon>Eukaryota</taxon>
        <taxon>Sar</taxon>
        <taxon>Stramenopiles</taxon>
        <taxon>Ochrophyta</taxon>
        <taxon>Bacillariophyta</taxon>
        <taxon>Coscinodiscophyceae</taxon>
        <taxon>Thalassiosirophycidae</taxon>
        <taxon>Stephanodiscales</taxon>
        <taxon>Stephanodiscaceae</taxon>
        <taxon>Discostella</taxon>
    </lineage>
</organism>
<feature type="compositionally biased region" description="Pro residues" evidence="1">
    <location>
        <begin position="26"/>
        <end position="39"/>
    </location>
</feature>
<dbReference type="Pfam" id="PF10009">
    <property type="entry name" value="DUF2252"/>
    <property type="match status" value="1"/>
</dbReference>
<name>A0ABD3M0Z3_9STRA</name>
<dbReference type="EMBL" id="JALLBG020000255">
    <property type="protein sequence ID" value="KAL3757675.1"/>
    <property type="molecule type" value="Genomic_DNA"/>
</dbReference>
<feature type="region of interest" description="Disordered" evidence="1">
    <location>
        <begin position="156"/>
        <end position="180"/>
    </location>
</feature>
<dbReference type="InterPro" id="IPR018721">
    <property type="entry name" value="DUF2252"/>
</dbReference>
<evidence type="ECO:0000313" key="2">
    <source>
        <dbReference type="EMBL" id="KAL3757675.1"/>
    </source>
</evidence>
<proteinExistence type="predicted"/>
<gene>
    <name evidence="2" type="ORF">ACHAWU_004460</name>
</gene>
<reference evidence="2 3" key="1">
    <citation type="submission" date="2024-10" db="EMBL/GenBank/DDBJ databases">
        <title>Updated reference genomes for cyclostephanoid diatoms.</title>
        <authorList>
            <person name="Roberts W.R."/>
            <person name="Alverson A.J."/>
        </authorList>
    </citation>
    <scope>NUCLEOTIDE SEQUENCE [LARGE SCALE GENOMIC DNA]</scope>
    <source>
        <strain evidence="2 3">AJA232-27</strain>
    </source>
</reference>
<dbReference type="Proteomes" id="UP001530293">
    <property type="component" value="Unassembled WGS sequence"/>
</dbReference>
<comment type="caution">
    <text evidence="2">The sequence shown here is derived from an EMBL/GenBank/DDBJ whole genome shotgun (WGS) entry which is preliminary data.</text>
</comment>
<evidence type="ECO:0000313" key="3">
    <source>
        <dbReference type="Proteomes" id="UP001530293"/>
    </source>
</evidence>
<sequence>MGDRAVSEGLARRMRGYNDDDEESPTPSPPPPSPPPFTPPKEISFRSSSSGSDYDTLPSELSTLICPPPPPNCNIFDSNHSFTTNSMASSRRAFRTAALLCALSLGMLYFSNSRYMTMMASISEEAEAAAAGEGEVSHIPSSIDWGWRSRRTKKKKTKASKKDKAKKSDDDDDDVEDDEELVVLSPEETDPEEELEKIVEVDDTTAREVVIPSAYKRCPYVIDIFELENAGITDNEFLHAKYLTQSTDMNVFYRATCLLFWKDFAAGHWGREQGRSINLDDMVLLEKAKYEDGTFMSPMSTWTWITGDQHLSNFGAWKNRGEEVVYSVNDFDQAAIYDFHLDVLRIAVSICNHGFTNGLSHSEVLEALEAFTFTYVKTVIDYVGGDKELLYELTPITSTGYLRDFLWDVLEESAQVKQLQKFTEVGIDGIRRFIRNTDTKLQDVSPDIELKIRAEMNSTRYGASMMKMGWKVRGWDDDFYTVLDVVRRVGSGIGSFGVDRYYVLLKGHDMSLEEDRANVRASVILDVKLEPESAVSRVLDQVDPQLKAWYGDIFQSEADRAAQAQRRLTSYTDPYVGFVEIDGKNFIVRQRSPYKSTFDLEKLTDPRAFSEFMEQIATATATAHSRGTVAKSPGQFKHVIKLLLAGDRNRRRWSQLVANIALNYRDQVSLDFDCFKEYISTSFPK</sequence>
<dbReference type="PANTHER" id="PTHR39441:SF1">
    <property type="entry name" value="DUF2252 DOMAIN-CONTAINING PROTEIN"/>
    <property type="match status" value="1"/>
</dbReference>
<accession>A0ABD3M0Z3</accession>
<feature type="compositionally biased region" description="Basic and acidic residues" evidence="1">
    <location>
        <begin position="160"/>
        <end position="169"/>
    </location>
</feature>
<protein>
    <submittedName>
        <fullName evidence="2">Uncharacterized protein</fullName>
    </submittedName>
</protein>
<evidence type="ECO:0000256" key="1">
    <source>
        <dbReference type="SAM" id="MobiDB-lite"/>
    </source>
</evidence>
<keyword evidence="3" id="KW-1185">Reference proteome</keyword>
<dbReference type="AlphaFoldDB" id="A0ABD3M0Z3"/>